<feature type="transmembrane region" description="Helical" evidence="6">
    <location>
        <begin position="414"/>
        <end position="433"/>
    </location>
</feature>
<keyword evidence="10" id="KW-1185">Reference proteome</keyword>
<feature type="transmembrane region" description="Helical" evidence="6">
    <location>
        <begin position="276"/>
        <end position="298"/>
    </location>
</feature>
<evidence type="ECO:0000313" key="9">
    <source>
        <dbReference type="EMBL" id="CAK0832590.1"/>
    </source>
</evidence>
<keyword evidence="4 6" id="KW-0472">Membrane</keyword>
<dbReference type="PANTHER" id="PTHR10037">
    <property type="entry name" value="VOLTAGE-GATED CATION CHANNEL CALCIUM AND SODIUM"/>
    <property type="match status" value="1"/>
</dbReference>
<dbReference type="EMBL" id="CAUYUJ010011780">
    <property type="protein sequence ID" value="CAK0832590.1"/>
    <property type="molecule type" value="Genomic_DNA"/>
</dbReference>
<evidence type="ECO:0008006" key="11">
    <source>
        <dbReference type="Google" id="ProtNLM"/>
    </source>
</evidence>
<evidence type="ECO:0000259" key="7">
    <source>
        <dbReference type="Pfam" id="PF00520"/>
    </source>
</evidence>
<dbReference type="SUPFAM" id="SSF117839">
    <property type="entry name" value="WWE domain"/>
    <property type="match status" value="1"/>
</dbReference>
<dbReference type="InterPro" id="IPR005821">
    <property type="entry name" value="Ion_trans_dom"/>
</dbReference>
<accession>A0ABN9SLA4</accession>
<name>A0ABN9SLA4_9DINO</name>
<dbReference type="Pfam" id="PF02825">
    <property type="entry name" value="WWE"/>
    <property type="match status" value="1"/>
</dbReference>
<sequence length="734" mass="81023">MLSGARPGPEERQCQRGAQVAWAELNKAVEDGAQHEDEARVSYSSATPAYHRNISRTVRLCARSSGYGYSWQVATTSRRSSVFGLGSGAEEEGAVFKYYSKVDSFRIEQAYQRGDSKVRLKAYVPDRQPLEVFFADMIEYNPSERTHKQVRRRGRQTLAMHLQRRVSEVLRQLETGRPRRETWVQYEQRRCRALARAQGLSALGQRGTTRTEGWAVETQVWSPEDASFGAVCAQIVQSGWFTLLSTVAVVLNGIWIGVDTDWNTSTSPYAGSGYEIFFIMDWAFLVVFSLELVVRCLACKRKADCLRNAWLRFDVVLVAMMFIETLLPLVVVLFSPEGSRVDLKGLSILRLLRLLRLSRIARALRAFPEVVTILKGIAAATRSVVVTLLLVVAVTYVFAIFFKTQLQGYDEISELYFSSVADSMWTLIVHGTILDSVGPVMNAMQSVGWVLPAAFLVYVLISCFTLMNMLVGILCQVVSQVSAHERAAAERSYLETNLLEILECYDRHDRSRLDRDQLDLVFRNPEVHDVLNKFGTDAQGLELLLDAQLTGQTDLGLRDILDTALRLGGGKSAHVKDDVVELREYVRLRCDDLERRLLTGRSSRRCSSCISASAVPPTSPRGAAAAAAGAPAARGSWHGAAGQMSPAGRRLSAPSQLSVGRSVFRLATTGHGSPRASSRAAASSDLEEVLEMVASIASEQQRLCEEVAEMQEQVREFKAQAAPAGPPAGSAAPP</sequence>
<dbReference type="PANTHER" id="PTHR10037:SF62">
    <property type="entry name" value="SODIUM CHANNEL PROTEIN 60E"/>
    <property type="match status" value="1"/>
</dbReference>
<evidence type="ECO:0000256" key="3">
    <source>
        <dbReference type="ARBA" id="ARBA00022989"/>
    </source>
</evidence>
<dbReference type="InterPro" id="IPR037197">
    <property type="entry name" value="WWE_dom_sf"/>
</dbReference>
<feature type="compositionally biased region" description="Low complexity" evidence="5">
    <location>
        <begin position="719"/>
        <end position="734"/>
    </location>
</feature>
<dbReference type="Gene3D" id="3.30.720.50">
    <property type="match status" value="1"/>
</dbReference>
<feature type="transmembrane region" description="Helical" evidence="6">
    <location>
        <begin position="453"/>
        <end position="478"/>
    </location>
</feature>
<comment type="subcellular location">
    <subcellularLocation>
        <location evidence="1">Membrane</location>
        <topology evidence="1">Multi-pass membrane protein</topology>
    </subcellularLocation>
</comment>
<dbReference type="Proteomes" id="UP001189429">
    <property type="component" value="Unassembled WGS sequence"/>
</dbReference>
<protein>
    <recommendedName>
        <fullName evidence="11">Ion transport domain-containing protein</fullName>
    </recommendedName>
</protein>
<keyword evidence="2 6" id="KW-0812">Transmembrane</keyword>
<dbReference type="SUPFAM" id="SSF81324">
    <property type="entry name" value="Voltage-gated potassium channels"/>
    <property type="match status" value="1"/>
</dbReference>
<evidence type="ECO:0000256" key="5">
    <source>
        <dbReference type="SAM" id="MobiDB-lite"/>
    </source>
</evidence>
<organism evidence="9 10">
    <name type="scientific">Prorocentrum cordatum</name>
    <dbReference type="NCBI Taxonomy" id="2364126"/>
    <lineage>
        <taxon>Eukaryota</taxon>
        <taxon>Sar</taxon>
        <taxon>Alveolata</taxon>
        <taxon>Dinophyceae</taxon>
        <taxon>Prorocentrales</taxon>
        <taxon>Prorocentraceae</taxon>
        <taxon>Prorocentrum</taxon>
    </lineage>
</organism>
<evidence type="ECO:0000256" key="4">
    <source>
        <dbReference type="ARBA" id="ARBA00023136"/>
    </source>
</evidence>
<feature type="domain" description="Ion transport" evidence="7">
    <location>
        <begin position="240"/>
        <end position="484"/>
    </location>
</feature>
<dbReference type="Pfam" id="PF00520">
    <property type="entry name" value="Ion_trans"/>
    <property type="match status" value="1"/>
</dbReference>
<evidence type="ECO:0000256" key="6">
    <source>
        <dbReference type="SAM" id="Phobius"/>
    </source>
</evidence>
<comment type="caution">
    <text evidence="9">The sequence shown here is derived from an EMBL/GenBank/DDBJ whole genome shotgun (WGS) entry which is preliminary data.</text>
</comment>
<evidence type="ECO:0000256" key="1">
    <source>
        <dbReference type="ARBA" id="ARBA00004141"/>
    </source>
</evidence>
<dbReference type="Gene3D" id="1.20.120.350">
    <property type="entry name" value="Voltage-gated potassium channels. Chain C"/>
    <property type="match status" value="1"/>
</dbReference>
<dbReference type="InterPro" id="IPR043203">
    <property type="entry name" value="VGCC_Ca_Na"/>
</dbReference>
<dbReference type="InterPro" id="IPR004170">
    <property type="entry name" value="WWE_dom"/>
</dbReference>
<reference evidence="9" key="1">
    <citation type="submission" date="2023-10" db="EMBL/GenBank/DDBJ databases">
        <authorList>
            <person name="Chen Y."/>
            <person name="Shah S."/>
            <person name="Dougan E. K."/>
            <person name="Thang M."/>
            <person name="Chan C."/>
        </authorList>
    </citation>
    <scope>NUCLEOTIDE SEQUENCE [LARGE SCALE GENOMIC DNA]</scope>
</reference>
<feature type="transmembrane region" description="Helical" evidence="6">
    <location>
        <begin position="310"/>
        <end position="334"/>
    </location>
</feature>
<dbReference type="InterPro" id="IPR027359">
    <property type="entry name" value="Volt_channel_dom_sf"/>
</dbReference>
<feature type="region of interest" description="Disordered" evidence="5">
    <location>
        <begin position="715"/>
        <end position="734"/>
    </location>
</feature>
<evidence type="ECO:0000259" key="8">
    <source>
        <dbReference type="Pfam" id="PF02825"/>
    </source>
</evidence>
<feature type="region of interest" description="Disordered" evidence="5">
    <location>
        <begin position="635"/>
        <end position="654"/>
    </location>
</feature>
<gene>
    <name evidence="9" type="ORF">PCOR1329_LOCUS30571</name>
</gene>
<proteinExistence type="predicted"/>
<keyword evidence="3 6" id="KW-1133">Transmembrane helix</keyword>
<feature type="region of interest" description="Disordered" evidence="5">
    <location>
        <begin position="609"/>
        <end position="630"/>
    </location>
</feature>
<feature type="domain" description="WWE" evidence="8">
    <location>
        <begin position="96"/>
        <end position="152"/>
    </location>
</feature>
<dbReference type="PRINTS" id="PR00169">
    <property type="entry name" value="KCHANNEL"/>
</dbReference>
<dbReference type="Gene3D" id="1.10.287.70">
    <property type="match status" value="1"/>
</dbReference>
<evidence type="ECO:0000313" key="10">
    <source>
        <dbReference type="Proteomes" id="UP001189429"/>
    </source>
</evidence>
<feature type="transmembrane region" description="Helical" evidence="6">
    <location>
        <begin position="384"/>
        <end position="402"/>
    </location>
</feature>
<feature type="transmembrane region" description="Helical" evidence="6">
    <location>
        <begin position="238"/>
        <end position="256"/>
    </location>
</feature>
<evidence type="ECO:0000256" key="2">
    <source>
        <dbReference type="ARBA" id="ARBA00022692"/>
    </source>
</evidence>